<keyword evidence="5" id="KW-1185">Reference proteome</keyword>
<feature type="region of interest" description="Disordered" evidence="2">
    <location>
        <begin position="14"/>
        <end position="75"/>
    </location>
</feature>
<dbReference type="InterPro" id="IPR021842">
    <property type="entry name" value="DUF3435"/>
</dbReference>
<evidence type="ECO:0000259" key="3">
    <source>
        <dbReference type="PROSITE" id="PS00028"/>
    </source>
</evidence>
<gene>
    <name evidence="4" type="ORF">BGW36DRAFT_422574</name>
</gene>
<comment type="caution">
    <text evidence="4">The sequence shown here is derived from an EMBL/GenBank/DDBJ whole genome shotgun (WGS) entry which is preliminary data.</text>
</comment>
<proteinExistence type="predicted"/>
<dbReference type="EMBL" id="JAJTJA010000001">
    <property type="protein sequence ID" value="KAH8706052.1"/>
    <property type="molecule type" value="Genomic_DNA"/>
</dbReference>
<feature type="compositionally biased region" description="Acidic residues" evidence="2">
    <location>
        <begin position="44"/>
        <end position="68"/>
    </location>
</feature>
<evidence type="ECO:0000313" key="5">
    <source>
        <dbReference type="Proteomes" id="UP001201262"/>
    </source>
</evidence>
<organism evidence="4 5">
    <name type="scientific">Talaromyces proteolyticus</name>
    <dbReference type="NCBI Taxonomy" id="1131652"/>
    <lineage>
        <taxon>Eukaryota</taxon>
        <taxon>Fungi</taxon>
        <taxon>Dikarya</taxon>
        <taxon>Ascomycota</taxon>
        <taxon>Pezizomycotina</taxon>
        <taxon>Eurotiomycetes</taxon>
        <taxon>Eurotiomycetidae</taxon>
        <taxon>Eurotiales</taxon>
        <taxon>Trichocomaceae</taxon>
        <taxon>Talaromyces</taxon>
        <taxon>Talaromyces sect. Bacilispori</taxon>
    </lineage>
</organism>
<dbReference type="Pfam" id="PF11917">
    <property type="entry name" value="DUF3435"/>
    <property type="match status" value="1"/>
</dbReference>
<evidence type="ECO:0000256" key="1">
    <source>
        <dbReference type="SAM" id="Coils"/>
    </source>
</evidence>
<dbReference type="GeneID" id="70250006"/>
<dbReference type="AlphaFoldDB" id="A0AAD4L1Y4"/>
<reference evidence="4" key="1">
    <citation type="submission" date="2021-12" db="EMBL/GenBank/DDBJ databases">
        <title>Convergent genome expansion in fungi linked to evolution of root-endophyte symbiosis.</title>
        <authorList>
            <consortium name="DOE Joint Genome Institute"/>
            <person name="Ke Y.-H."/>
            <person name="Bonito G."/>
            <person name="Liao H.-L."/>
            <person name="Looney B."/>
            <person name="Rojas-Flechas A."/>
            <person name="Nash J."/>
            <person name="Hameed K."/>
            <person name="Schadt C."/>
            <person name="Martin F."/>
            <person name="Crous P.W."/>
            <person name="Miettinen O."/>
            <person name="Magnuson J.K."/>
            <person name="Labbe J."/>
            <person name="Jacobson D."/>
            <person name="Doktycz M.J."/>
            <person name="Veneault-Fourrey C."/>
            <person name="Kuo A."/>
            <person name="Mondo S."/>
            <person name="Calhoun S."/>
            <person name="Riley R."/>
            <person name="Ohm R."/>
            <person name="LaButti K."/>
            <person name="Andreopoulos B."/>
            <person name="Pangilinan J."/>
            <person name="Nolan M."/>
            <person name="Tritt A."/>
            <person name="Clum A."/>
            <person name="Lipzen A."/>
            <person name="Daum C."/>
            <person name="Barry K."/>
            <person name="Grigoriev I.V."/>
            <person name="Vilgalys R."/>
        </authorList>
    </citation>
    <scope>NUCLEOTIDE SEQUENCE</scope>
    <source>
        <strain evidence="4">PMI_201</strain>
    </source>
</reference>
<dbReference type="RefSeq" id="XP_046078673.1">
    <property type="nucleotide sequence ID" value="XM_046219719.1"/>
</dbReference>
<feature type="compositionally biased region" description="Low complexity" evidence="2">
    <location>
        <begin position="19"/>
        <end position="31"/>
    </location>
</feature>
<feature type="domain" description="C2H2-type" evidence="3">
    <location>
        <begin position="771"/>
        <end position="792"/>
    </location>
</feature>
<protein>
    <recommendedName>
        <fullName evidence="3">C2H2-type domain-containing protein</fullName>
    </recommendedName>
</protein>
<dbReference type="PANTHER" id="PTHR37535">
    <property type="entry name" value="FLUG DOMAIN PROTEIN"/>
    <property type="match status" value="1"/>
</dbReference>
<name>A0AAD4L1Y4_9EURO</name>
<accession>A0AAD4L1Y4</accession>
<dbReference type="InterPro" id="IPR013087">
    <property type="entry name" value="Znf_C2H2_type"/>
</dbReference>
<feature type="region of interest" description="Disordered" evidence="2">
    <location>
        <begin position="668"/>
        <end position="702"/>
    </location>
</feature>
<evidence type="ECO:0000256" key="2">
    <source>
        <dbReference type="SAM" id="MobiDB-lite"/>
    </source>
</evidence>
<dbReference type="Proteomes" id="UP001201262">
    <property type="component" value="Unassembled WGS sequence"/>
</dbReference>
<keyword evidence="1" id="KW-0175">Coiled coil</keyword>
<feature type="coiled-coil region" evidence="1">
    <location>
        <begin position="549"/>
        <end position="599"/>
    </location>
</feature>
<evidence type="ECO:0000313" key="4">
    <source>
        <dbReference type="EMBL" id="KAH8706052.1"/>
    </source>
</evidence>
<sequence>MALPQGADVVITLSDDESIASADSSSIFSTDSSDDSSDSSVSDNESDSDSDDSDDDDDDDEEEEEDEGELSREEYLAKAEQLDLSQLRQKRYSDGTQDKLDETRQYWDRFCRRIGVDPARQWQWISDSDETVRFLYAFFGWRCDIRRGKNGRHCPGIKRKSSLESFWKWWHLVLKQESETLSGLSKDIMIKVDDILALVAEEKHLDCTRRLKKNMYIEDVAEFASVVLSTTEMTFQCGWQRIQLLLFTQLAAYTASRPAALLHLRYQNLGLKFIRDPEGGRPKLIIFLKPEFTKRFLGTKAPNEYKIPEIIFDPSLVLSPHVCLLSMLFHIKGFKRLSKTGPVLDCAEKLYSLRVLDGLGEQPLLLNTLLDDKYVFCQVDRETTGCRIALDKRMTASMVRSQMRLAGQITGFDQVIKPYLLRYAGAKAFNSSKEITDALQNVMLQHSDIRTFIRHYEVDVDVDAQGIVRKTGSQTPLVRFACSLSASIDPNRPYRLSTEEARSLNELPAICTRQDTVIRWKQKWENRKAKLERLSIACQAKGTPLPKRYRKLQAKLDLAQDQVLEAKRRYNKAVRALKNEKQRQKNRRIRENLKRYREEQPVIDVECQLAGMMIGTKVRETLEHQNAMSAQHLRLIERMMTVPGKTLEAEYQRRIQAIDAGTAYCGVEEGRPTRRTIQPRRPPPDDEESSGPVAKRPRCSVEEKTDNALSRAIKSVIITEKSQRPVVCFLCVGNPQLPMTERIKEYKNSGSLTRHFLRKHAKPAWTKMIRCNVCNTDLEHKMALMSHAELKHGTVSRSSPSALGL</sequence>
<dbReference type="PROSITE" id="PS00028">
    <property type="entry name" value="ZINC_FINGER_C2H2_1"/>
    <property type="match status" value="1"/>
</dbReference>
<dbReference type="PANTHER" id="PTHR37535:SF2">
    <property type="entry name" value="FINGER DOMAIN PROTEIN, PUTATIVE (AFU_ORTHOLOGUE AFUA_6G09300)-RELATED"/>
    <property type="match status" value="1"/>
</dbReference>